<feature type="region of interest" description="Disordered" evidence="2">
    <location>
        <begin position="78"/>
        <end position="111"/>
    </location>
</feature>
<dbReference type="Pfam" id="PF25298">
    <property type="entry name" value="Baculo_FP_2nd"/>
    <property type="match status" value="1"/>
</dbReference>
<dbReference type="InterPro" id="IPR057251">
    <property type="entry name" value="FP_C"/>
</dbReference>
<organism evidence="4 5">
    <name type="scientific">Loxostege sticticalis</name>
    <name type="common">Beet webworm moth</name>
    <dbReference type="NCBI Taxonomy" id="481309"/>
    <lineage>
        <taxon>Eukaryota</taxon>
        <taxon>Metazoa</taxon>
        <taxon>Ecdysozoa</taxon>
        <taxon>Arthropoda</taxon>
        <taxon>Hexapoda</taxon>
        <taxon>Insecta</taxon>
        <taxon>Pterygota</taxon>
        <taxon>Neoptera</taxon>
        <taxon>Endopterygota</taxon>
        <taxon>Lepidoptera</taxon>
        <taxon>Glossata</taxon>
        <taxon>Ditrysia</taxon>
        <taxon>Pyraloidea</taxon>
        <taxon>Crambidae</taxon>
        <taxon>Pyraustinae</taxon>
        <taxon>Loxostege</taxon>
    </lineage>
</organism>
<accession>A0ABD0SFC5</accession>
<feature type="domain" description="FP protein C-terminal" evidence="3">
    <location>
        <begin position="293"/>
        <end position="335"/>
    </location>
</feature>
<dbReference type="AlphaFoldDB" id="A0ABD0SFC5"/>
<dbReference type="EMBL" id="JBEDNZ010000024">
    <property type="protein sequence ID" value="KAL0811411.1"/>
    <property type="molecule type" value="Genomic_DNA"/>
</dbReference>
<evidence type="ECO:0000313" key="4">
    <source>
        <dbReference type="EMBL" id="KAL0811411.1"/>
    </source>
</evidence>
<protein>
    <recommendedName>
        <fullName evidence="3">FP protein C-terminal domain-containing protein</fullName>
    </recommendedName>
</protein>
<gene>
    <name evidence="4" type="ORF">ABMA28_009814</name>
</gene>
<evidence type="ECO:0000256" key="1">
    <source>
        <dbReference type="SAM" id="Coils"/>
    </source>
</evidence>
<evidence type="ECO:0000259" key="3">
    <source>
        <dbReference type="Pfam" id="PF25298"/>
    </source>
</evidence>
<proteinExistence type="predicted"/>
<comment type="caution">
    <text evidence="4">The sequence shown here is derived from an EMBL/GenBank/DDBJ whole genome shotgun (WGS) entry which is preliminary data.</text>
</comment>
<name>A0ABD0SFC5_LOXSC</name>
<reference evidence="4 5" key="1">
    <citation type="submission" date="2024-06" db="EMBL/GenBank/DDBJ databases">
        <title>A chromosome-level genome assembly of beet webworm, Loxostege sticticalis.</title>
        <authorList>
            <person name="Zhang Y."/>
        </authorList>
    </citation>
    <scope>NUCLEOTIDE SEQUENCE [LARGE SCALE GENOMIC DNA]</scope>
    <source>
        <strain evidence="4">AQ028</strain>
        <tissue evidence="4">Male pupae</tissue>
    </source>
</reference>
<dbReference type="InterPro" id="IPR011011">
    <property type="entry name" value="Znf_FYVE_PHD"/>
</dbReference>
<sequence length="359" mass="40687">MSSNCAACCDLIRDLYYMECSQCTKRFDLICVNVSKAIYDEYAAQQKNNWLCPSCTSALPRGDNTTTPARGLLAIHDTDTYTRESDNVNTSRGSKPRTTKPKTGEDKPPNTDLMELIAELRYLRQEVKDVKQQNTEIKQQVSTISETLSQTLNEHSQQLRNAELEICSLKNTVDQLQQQLATQQQVGMRKSLEISGVAETNGENLSHILITASKKIGVELSESDIDEIARIGPKSAKSPNNSPKIQTPRPIVAKLTRKLKRDELIKCAKTRRLTSEHLVDGQITPVFFNERLTKENRQLFREARARTKDYEFRYCWVRNGGIFVRKADGKPAIRIFDFVALDQRVGPAKRPENTEHAKP</sequence>
<evidence type="ECO:0000256" key="2">
    <source>
        <dbReference type="SAM" id="MobiDB-lite"/>
    </source>
</evidence>
<dbReference type="SUPFAM" id="SSF57903">
    <property type="entry name" value="FYVE/PHD zinc finger"/>
    <property type="match status" value="1"/>
</dbReference>
<evidence type="ECO:0000313" key="5">
    <source>
        <dbReference type="Proteomes" id="UP001549921"/>
    </source>
</evidence>
<feature type="coiled-coil region" evidence="1">
    <location>
        <begin position="113"/>
        <end position="179"/>
    </location>
</feature>
<keyword evidence="1" id="KW-0175">Coiled coil</keyword>
<dbReference type="Proteomes" id="UP001549921">
    <property type="component" value="Unassembled WGS sequence"/>
</dbReference>